<proteinExistence type="predicted"/>
<name>A0ABR1VSA2_9PEZI</name>
<evidence type="ECO:0000313" key="3">
    <source>
        <dbReference type="Proteomes" id="UP001480595"/>
    </source>
</evidence>
<sequence>MQMQMHPGWGWDLVMVSSSSNISQLLHHRNKAAISILISAIAAPAAQIDPNRGGSGTISSGSTVSS</sequence>
<dbReference type="EMBL" id="JAQQWL010000005">
    <property type="protein sequence ID" value="KAK8074052.1"/>
    <property type="molecule type" value="Genomic_DNA"/>
</dbReference>
<dbReference type="GeneID" id="92089423"/>
<evidence type="ECO:0000256" key="1">
    <source>
        <dbReference type="SAM" id="MobiDB-lite"/>
    </source>
</evidence>
<protein>
    <submittedName>
        <fullName evidence="2">Uncharacterized protein</fullName>
    </submittedName>
</protein>
<dbReference type="RefSeq" id="XP_066718527.1">
    <property type="nucleotide sequence ID" value="XM_066856360.1"/>
</dbReference>
<gene>
    <name evidence="2" type="ORF">PG994_004951</name>
</gene>
<feature type="region of interest" description="Disordered" evidence="1">
    <location>
        <begin position="47"/>
        <end position="66"/>
    </location>
</feature>
<accession>A0ABR1VSA2</accession>
<feature type="compositionally biased region" description="Low complexity" evidence="1">
    <location>
        <begin position="57"/>
        <end position="66"/>
    </location>
</feature>
<comment type="caution">
    <text evidence="2">The sequence shown here is derived from an EMBL/GenBank/DDBJ whole genome shotgun (WGS) entry which is preliminary data.</text>
</comment>
<keyword evidence="3" id="KW-1185">Reference proteome</keyword>
<reference evidence="2 3" key="1">
    <citation type="submission" date="2023-01" db="EMBL/GenBank/DDBJ databases">
        <title>Analysis of 21 Apiospora genomes using comparative genomics revels a genus with tremendous synthesis potential of carbohydrate active enzymes and secondary metabolites.</title>
        <authorList>
            <person name="Sorensen T."/>
        </authorList>
    </citation>
    <scope>NUCLEOTIDE SEQUENCE [LARGE SCALE GENOMIC DNA]</scope>
    <source>
        <strain evidence="2 3">CBS 135458</strain>
    </source>
</reference>
<dbReference type="Proteomes" id="UP001480595">
    <property type="component" value="Unassembled WGS sequence"/>
</dbReference>
<organism evidence="2 3">
    <name type="scientific">Apiospora phragmitis</name>
    <dbReference type="NCBI Taxonomy" id="2905665"/>
    <lineage>
        <taxon>Eukaryota</taxon>
        <taxon>Fungi</taxon>
        <taxon>Dikarya</taxon>
        <taxon>Ascomycota</taxon>
        <taxon>Pezizomycotina</taxon>
        <taxon>Sordariomycetes</taxon>
        <taxon>Xylariomycetidae</taxon>
        <taxon>Amphisphaeriales</taxon>
        <taxon>Apiosporaceae</taxon>
        <taxon>Apiospora</taxon>
    </lineage>
</organism>
<evidence type="ECO:0000313" key="2">
    <source>
        <dbReference type="EMBL" id="KAK8074052.1"/>
    </source>
</evidence>